<dbReference type="Pfam" id="PF02582">
    <property type="entry name" value="DUF155"/>
    <property type="match status" value="1"/>
</dbReference>
<protein>
    <recommendedName>
        <fullName evidence="2">DUF155 domain-containing protein</fullName>
    </recommendedName>
</protein>
<dbReference type="EMBL" id="MTSL01000113">
    <property type="protein sequence ID" value="PJF18604.1"/>
    <property type="molecule type" value="Genomic_DNA"/>
</dbReference>
<comment type="similarity">
    <text evidence="1">Belongs to the RMD1/sif2 family.</text>
</comment>
<sequence>MDRKCPNKEIKLKYSRDPVSHPTISLVTPDSSPGIYIPPYRTLIFAMLIRRVIAHSCKRLSVYGGPLCRVRLSTESRATQKETTGIAGQAPLRAGVGAKRTVIRRRIGAAPEKYTVVATCTAQAYNINRLGKYLTETLGKAACIQEDVWHVNLNGKIEAFFFGDGCFVLWGAQDDVASYSTKLRRELRPFELGSMSEVETEMLFYRQNVSEQFFAGMEGETIIVDIAESERLEGIRAKLAFSNGLADSVKLAVLENALEEHIERVKPIPLALASGKRLNVGRAEVLKLTGELLKFRADLNLHSELTDTPDMYWSEPQLEELYHRVARVLDLRHRGHILNKRLDYANELASVLRSHLSEEHGLKLEWGIIALIAVEVAFETLHWLVDP</sequence>
<accession>A0A2H9TLJ0</accession>
<name>A0A2H9TLJ0_9FUNG</name>
<dbReference type="OrthoDB" id="242766at2759"/>
<feature type="domain" description="DUF155" evidence="2">
    <location>
        <begin position="160"/>
        <end position="339"/>
    </location>
</feature>
<dbReference type="GO" id="GO:0070131">
    <property type="term" value="P:positive regulation of mitochondrial translation"/>
    <property type="evidence" value="ECO:0007669"/>
    <property type="project" value="TreeGrafter"/>
</dbReference>
<proteinExistence type="inferred from homology"/>
<evidence type="ECO:0000313" key="4">
    <source>
        <dbReference type="Proteomes" id="UP000240830"/>
    </source>
</evidence>
<comment type="caution">
    <text evidence="3">The sequence shown here is derived from an EMBL/GenBank/DDBJ whole genome shotgun (WGS) entry which is preliminary data.</text>
</comment>
<dbReference type="Proteomes" id="UP000240830">
    <property type="component" value="Unassembled WGS sequence"/>
</dbReference>
<gene>
    <name evidence="3" type="ORF">PSACC_01585</name>
</gene>
<dbReference type="PANTHER" id="PTHR16255">
    <property type="entry name" value="REQUIRED FOR MEIOTIC NUCLEAR DIVISION PROTEIN 1 HOMOLOG"/>
    <property type="match status" value="1"/>
</dbReference>
<dbReference type="AlphaFoldDB" id="A0A2H9TLJ0"/>
<keyword evidence="4" id="KW-1185">Reference proteome</keyword>
<dbReference type="InterPro" id="IPR051624">
    <property type="entry name" value="RMD1/Sad1-interacting"/>
</dbReference>
<reference evidence="3 4" key="1">
    <citation type="submission" date="2016-10" db="EMBL/GenBank/DDBJ databases">
        <title>The genome of Paramicrosporidium saccamoebae is the missing link in understanding Cryptomycota and Microsporidia evolution.</title>
        <authorList>
            <person name="Quandt C.A."/>
            <person name="Beaudet D."/>
            <person name="Corsaro D."/>
            <person name="Michel R."/>
            <person name="Corradi N."/>
            <person name="James T."/>
        </authorList>
    </citation>
    <scope>NUCLEOTIDE SEQUENCE [LARGE SCALE GENOMIC DNA]</scope>
    <source>
        <strain evidence="3 4">KSL3</strain>
    </source>
</reference>
<organism evidence="3 4">
    <name type="scientific">Paramicrosporidium saccamoebae</name>
    <dbReference type="NCBI Taxonomy" id="1246581"/>
    <lineage>
        <taxon>Eukaryota</taxon>
        <taxon>Fungi</taxon>
        <taxon>Fungi incertae sedis</taxon>
        <taxon>Cryptomycota</taxon>
        <taxon>Cryptomycota incertae sedis</taxon>
        <taxon>Paramicrosporidium</taxon>
    </lineage>
</organism>
<dbReference type="GO" id="GO:0005739">
    <property type="term" value="C:mitochondrion"/>
    <property type="evidence" value="ECO:0007669"/>
    <property type="project" value="UniProtKB-ARBA"/>
</dbReference>
<evidence type="ECO:0000259" key="2">
    <source>
        <dbReference type="Pfam" id="PF02582"/>
    </source>
</evidence>
<evidence type="ECO:0000256" key="1">
    <source>
        <dbReference type="ARBA" id="ARBA00008306"/>
    </source>
</evidence>
<dbReference type="PANTHER" id="PTHR16255:SF1">
    <property type="entry name" value="REQUIRED FOR MEIOTIC NUCLEAR DIVISION PROTEIN 1 HOMOLOG"/>
    <property type="match status" value="1"/>
</dbReference>
<dbReference type="InterPro" id="IPR003734">
    <property type="entry name" value="DUF155"/>
</dbReference>
<evidence type="ECO:0000313" key="3">
    <source>
        <dbReference type="EMBL" id="PJF18604.1"/>
    </source>
</evidence>